<dbReference type="Proteomes" id="UP000568446">
    <property type="component" value="Unassembled WGS sequence"/>
</dbReference>
<protein>
    <submittedName>
        <fullName evidence="1">ACT domain-containing protein</fullName>
    </submittedName>
</protein>
<name>A0A7K4MJQ0_9ARCH</name>
<evidence type="ECO:0000313" key="1">
    <source>
        <dbReference type="EMBL" id="NWJ29389.1"/>
    </source>
</evidence>
<comment type="caution">
    <text evidence="1">The sequence shown here is derived from an EMBL/GenBank/DDBJ whole genome shotgun (WGS) entry which is preliminary data.</text>
</comment>
<gene>
    <name evidence="1" type="ORF">HX850_00480</name>
</gene>
<accession>A0A7K4MJQ0</accession>
<proteinExistence type="predicted"/>
<reference evidence="1 2" key="1">
    <citation type="journal article" date="2019" name="Environ. Microbiol.">
        <title>Genomics insights into ecotype formation of ammonia-oxidizing archaea in the deep ocean.</title>
        <authorList>
            <person name="Wang Y."/>
            <person name="Huang J.M."/>
            <person name="Cui G.J."/>
            <person name="Nunoura T."/>
            <person name="Takaki Y."/>
            <person name="Li W.L."/>
            <person name="Li J."/>
            <person name="Gao Z.M."/>
            <person name="Takai K."/>
            <person name="Zhang A.Q."/>
            <person name="Stepanauskas R."/>
        </authorList>
    </citation>
    <scope>NUCLEOTIDE SEQUENCE [LARGE SCALE GENOMIC DNA]</scope>
    <source>
        <strain evidence="1 2">C4</strain>
    </source>
</reference>
<sequence>MRVSNMSVPEVVREIITRNRSIYDCMKMDVINYTALAVKIQPEIEKILGNSVNLNTVVVAIKRYADSFEIKEEIKEEPVLRNARLSLTDGIMDIKFSIKDSNKIDPVAILDQFAKITNNYEFFRLSDSFRFLTEDVEDIKQIFRNVSSNDNMFNTGLAKIRISIPTSQNQSAVVSYVVEVLHTSGIELENAFFSQDSITIILHEKDSSRAYDILHSDIMRA</sequence>
<organism evidence="1 2">
    <name type="scientific">Marine Group I thaumarchaeote</name>
    <dbReference type="NCBI Taxonomy" id="2511932"/>
    <lineage>
        <taxon>Archaea</taxon>
        <taxon>Nitrososphaerota</taxon>
        <taxon>Marine Group I</taxon>
    </lineage>
</organism>
<evidence type="ECO:0000313" key="2">
    <source>
        <dbReference type="Proteomes" id="UP000568446"/>
    </source>
</evidence>
<dbReference type="EMBL" id="JACATK010000001">
    <property type="protein sequence ID" value="NWJ29389.1"/>
    <property type="molecule type" value="Genomic_DNA"/>
</dbReference>
<dbReference type="AlphaFoldDB" id="A0A7K4MJQ0"/>